<dbReference type="EMBL" id="JAAEJV010000002">
    <property type="protein sequence ID" value="MBF5058690.1"/>
    <property type="molecule type" value="Genomic_DNA"/>
</dbReference>
<dbReference type="RefSeq" id="WP_194846970.1">
    <property type="nucleotide sequence ID" value="NZ_JAAEJV010000002.1"/>
</dbReference>
<dbReference type="Proteomes" id="UP001194714">
    <property type="component" value="Unassembled WGS sequence"/>
</dbReference>
<comment type="caution">
    <text evidence="1">The sequence shown here is derived from an EMBL/GenBank/DDBJ whole genome shotgun (WGS) entry which is preliminary data.</text>
</comment>
<keyword evidence="2" id="KW-1185">Reference proteome</keyword>
<proteinExistence type="predicted"/>
<name>A0ABS0AZD0_9BACT</name>
<gene>
    <name evidence="1" type="ORF">NEPTK9_000189</name>
</gene>
<protein>
    <recommendedName>
        <fullName evidence="3">DUF3108 domain-containing protein</fullName>
    </recommendedName>
</protein>
<evidence type="ECO:0008006" key="3">
    <source>
        <dbReference type="Google" id="ProtNLM"/>
    </source>
</evidence>
<accession>A0ABS0AZD0</accession>
<evidence type="ECO:0000313" key="1">
    <source>
        <dbReference type="EMBL" id="MBF5058690.1"/>
    </source>
</evidence>
<evidence type="ECO:0000313" key="2">
    <source>
        <dbReference type="Proteomes" id="UP001194714"/>
    </source>
</evidence>
<reference evidence="1 2" key="1">
    <citation type="submission" date="2020-01" db="EMBL/GenBank/DDBJ databases">
        <title>Draft genome sequence of Cand. Neptunochlamydia vexilliferae K9.</title>
        <authorList>
            <person name="Schulz F."/>
            <person name="Koestlbacher S."/>
            <person name="Wascher F."/>
            <person name="Pizzetti I."/>
            <person name="Horn M."/>
        </authorList>
    </citation>
    <scope>NUCLEOTIDE SEQUENCE [LARGE SCALE GENOMIC DNA]</scope>
    <source>
        <strain evidence="1 2">K9</strain>
    </source>
</reference>
<sequence>MLYTENMKIIVFLLVCSSLFAEVTYIYNKDLEGRTSKTTWTLDLKKSDDMLHIIGESLTGQTKIIATPERVTQCFTYAIKNQSNTYTVLRDGAHLIATQEVNGEKSVREFHIGNNAWVQEFDFCFKPFIHSDNRSFTFSIVHPKKMSLHNMVATKQRYETLEIHGKTYEALRVKLTLTGFKKMFWHADLWFDPQAGDLLKYMANEGPNTPLSTITLFSKQIN</sequence>
<organism evidence="1 2">
    <name type="scientific">Candidatus Neptunichlamydia vexilliferae</name>
    <dbReference type="NCBI Taxonomy" id="1651774"/>
    <lineage>
        <taxon>Bacteria</taxon>
        <taxon>Pseudomonadati</taxon>
        <taxon>Chlamydiota</taxon>
        <taxon>Chlamydiia</taxon>
        <taxon>Parachlamydiales</taxon>
        <taxon>Simkaniaceae</taxon>
        <taxon>Candidatus Neptunichlamydia</taxon>
    </lineage>
</organism>